<reference evidence="3 4" key="1">
    <citation type="submission" date="2019-10" db="EMBL/GenBank/DDBJ databases">
        <title>Nocardioides novel species isolated from the excrement of Marmot.</title>
        <authorList>
            <person name="Zhang G."/>
        </authorList>
    </citation>
    <scope>NUCLEOTIDE SEQUENCE [LARGE SCALE GENOMIC DNA]</scope>
    <source>
        <strain evidence="4">zg-579</strain>
    </source>
</reference>
<keyword evidence="4" id="KW-1185">Reference proteome</keyword>
<gene>
    <name evidence="3" type="ORF">GGQ22_03700</name>
</gene>
<dbReference type="Pfam" id="PF08044">
    <property type="entry name" value="DUF1707"/>
    <property type="match status" value="1"/>
</dbReference>
<dbReference type="Proteomes" id="UP000433406">
    <property type="component" value="Unassembled WGS sequence"/>
</dbReference>
<evidence type="ECO:0000313" key="4">
    <source>
        <dbReference type="Proteomes" id="UP000433406"/>
    </source>
</evidence>
<dbReference type="EMBL" id="WLCI01000003">
    <property type="protein sequence ID" value="MTB94179.1"/>
    <property type="molecule type" value="Genomic_DNA"/>
</dbReference>
<organism evidence="3 4">
    <name type="scientific">Nocardioides marmotae</name>
    <dbReference type="NCBI Taxonomy" id="2663857"/>
    <lineage>
        <taxon>Bacteria</taxon>
        <taxon>Bacillati</taxon>
        <taxon>Actinomycetota</taxon>
        <taxon>Actinomycetes</taxon>
        <taxon>Propionibacteriales</taxon>
        <taxon>Nocardioidaceae</taxon>
        <taxon>Nocardioides</taxon>
    </lineage>
</organism>
<dbReference type="AlphaFoldDB" id="A0A6I3J7R1"/>
<evidence type="ECO:0000313" key="3">
    <source>
        <dbReference type="EMBL" id="MTB94179.1"/>
    </source>
</evidence>
<feature type="region of interest" description="Disordered" evidence="1">
    <location>
        <begin position="1"/>
        <end position="22"/>
    </location>
</feature>
<evidence type="ECO:0000259" key="2">
    <source>
        <dbReference type="Pfam" id="PF08044"/>
    </source>
</evidence>
<name>A0A6I3J7R1_9ACTN</name>
<dbReference type="PANTHER" id="PTHR40763:SF4">
    <property type="entry name" value="DUF1707 DOMAIN-CONTAINING PROTEIN"/>
    <property type="match status" value="1"/>
</dbReference>
<dbReference type="PANTHER" id="PTHR40763">
    <property type="entry name" value="MEMBRANE PROTEIN-RELATED"/>
    <property type="match status" value="1"/>
</dbReference>
<proteinExistence type="predicted"/>
<dbReference type="RefSeq" id="WP_154613916.1">
    <property type="nucleotide sequence ID" value="NZ_CP053660.1"/>
</dbReference>
<protein>
    <submittedName>
        <fullName evidence="3">DUF1707 domain-containing protein</fullName>
    </submittedName>
</protein>
<feature type="domain" description="DUF1707" evidence="2">
    <location>
        <begin position="15"/>
        <end position="67"/>
    </location>
</feature>
<dbReference type="InterPro" id="IPR012551">
    <property type="entry name" value="DUF1707_SHOCT-like"/>
</dbReference>
<sequence length="224" mass="23864">MESSPEHGPADPSLLRVSDADRHRTAEVLREAAAEGRLDLDELDERLEATYAAKVYRDLVPIVSDLPAVPGAAPGWPTAPAPRPAGGIPQVATRHDLSVAILGGCDRKGAWEVGPTHQAYALMGGVQIDLREAVFTSRETVITCGAFWAGIDIVVNERTQVVMEGIGIMGAFEQGRDKVEARLDADSPIVRVKGIAVMAGVTVVRKGPPKARRKLRGGGRPELP</sequence>
<comment type="caution">
    <text evidence="3">The sequence shown here is derived from an EMBL/GenBank/DDBJ whole genome shotgun (WGS) entry which is preliminary data.</text>
</comment>
<accession>A0A6I3J7R1</accession>
<evidence type="ECO:0000256" key="1">
    <source>
        <dbReference type="SAM" id="MobiDB-lite"/>
    </source>
</evidence>